<reference evidence="1 2" key="1">
    <citation type="submission" date="2015-11" db="EMBL/GenBank/DDBJ databases">
        <title>Draft Genome Sequence of the Strain BR 10303 (Bradyrhizobium sp.) isolated from nodules of Centrolobium paraense.</title>
        <authorList>
            <person name="Zelli J.E."/>
            <person name="Simoes-Araujo J.L."/>
            <person name="Barauna A.C."/>
            <person name="Silva K."/>
        </authorList>
    </citation>
    <scope>NUCLEOTIDE SEQUENCE [LARGE SCALE GENOMIC DNA]</scope>
    <source>
        <strain evidence="1 2">BR 10303</strain>
    </source>
</reference>
<gene>
    <name evidence="1" type="ORF">AS156_27030</name>
</gene>
<keyword evidence="2" id="KW-1185">Reference proteome</keyword>
<organism evidence="1 2">
    <name type="scientific">Bradyrhizobium macuxiense</name>
    <dbReference type="NCBI Taxonomy" id="1755647"/>
    <lineage>
        <taxon>Bacteria</taxon>
        <taxon>Pseudomonadati</taxon>
        <taxon>Pseudomonadota</taxon>
        <taxon>Alphaproteobacteria</taxon>
        <taxon>Hyphomicrobiales</taxon>
        <taxon>Nitrobacteraceae</taxon>
        <taxon>Bradyrhizobium</taxon>
    </lineage>
</organism>
<dbReference type="AlphaFoldDB" id="A0A109K5B9"/>
<accession>A0A109K5B9</accession>
<evidence type="ECO:0000313" key="1">
    <source>
        <dbReference type="EMBL" id="KWV61104.1"/>
    </source>
</evidence>
<comment type="caution">
    <text evidence="1">The sequence shown here is derived from an EMBL/GenBank/DDBJ whole genome shotgun (WGS) entry which is preliminary data.</text>
</comment>
<proteinExistence type="predicted"/>
<name>A0A109K5B9_9BRAD</name>
<dbReference type="OrthoDB" id="7376203at2"/>
<dbReference type="EMBL" id="LNCU01000010">
    <property type="protein sequence ID" value="KWV61104.1"/>
    <property type="molecule type" value="Genomic_DNA"/>
</dbReference>
<dbReference type="RefSeq" id="WP_066499338.1">
    <property type="nucleotide sequence ID" value="NZ_LNCU01000010.1"/>
</dbReference>
<protein>
    <submittedName>
        <fullName evidence="1">Uncharacterized protein</fullName>
    </submittedName>
</protein>
<evidence type="ECO:0000313" key="2">
    <source>
        <dbReference type="Proteomes" id="UP000057737"/>
    </source>
</evidence>
<sequence>MDVRTIKVGTRLKLQEGVLAEVIENMDDGEWLQVRCLESPARPDEVGTVELCHAQDIVMVLSE</sequence>
<dbReference type="Proteomes" id="UP000057737">
    <property type="component" value="Unassembled WGS sequence"/>
</dbReference>